<sequence>MKTNNSIFDTFKEGFDAGFYKRLNSNPALDLYVGKNDSGLYSFEYRGAFTPIKVKCSELILVEQFKHDSFNSICFSLEKDELLERFSIFCQDLADAVDGITDVNQGYKEICNRFFSWKKLFKPSTGNLTEPEIMGLIGELLFLKATMIPTFGIEKAIESWMGPEKTHKDFSFDDKWIEIKTVSSGKELVKISSIEQLDGNENGSLVVYALEKMSTIYKGLKLNNIVNELLININNQFVRDVFMSKLSTYGYEGSPEYDNYVYEITDCLTFAVTEDFPRLRRDLLPKAIAKSQYEIILSELDTFKSTTPWI</sequence>
<evidence type="ECO:0000313" key="2">
    <source>
        <dbReference type="Proteomes" id="UP000230046"/>
    </source>
</evidence>
<dbReference type="InterPro" id="IPR025534">
    <property type="entry name" value="DUF4420"/>
</dbReference>
<dbReference type="Pfam" id="PF14390">
    <property type="entry name" value="DUF4420"/>
    <property type="match status" value="1"/>
</dbReference>
<name>A0A2G8I8H7_PREIN</name>
<proteinExistence type="predicted"/>
<dbReference type="EMBL" id="PEKN01000002">
    <property type="protein sequence ID" value="PIK19832.1"/>
    <property type="molecule type" value="Genomic_DNA"/>
</dbReference>
<accession>A0A2G8I8H7</accession>
<dbReference type="Proteomes" id="UP000230046">
    <property type="component" value="Unassembled WGS sequence"/>
</dbReference>
<organism evidence="1 2">
    <name type="scientific">Prevotella intermedia</name>
    <dbReference type="NCBI Taxonomy" id="28131"/>
    <lineage>
        <taxon>Bacteria</taxon>
        <taxon>Pseudomonadati</taxon>
        <taxon>Bacteroidota</taxon>
        <taxon>Bacteroidia</taxon>
        <taxon>Bacteroidales</taxon>
        <taxon>Prevotellaceae</taxon>
        <taxon>Prevotella</taxon>
    </lineage>
</organism>
<dbReference type="AlphaFoldDB" id="A0A2G8I8H7"/>
<evidence type="ECO:0000313" key="1">
    <source>
        <dbReference type="EMBL" id="PIK19832.1"/>
    </source>
</evidence>
<gene>
    <name evidence="1" type="ORF">CTI18_12120</name>
</gene>
<protein>
    <recommendedName>
        <fullName evidence="3">PD-(D/E)XK motif protein</fullName>
    </recommendedName>
</protein>
<comment type="caution">
    <text evidence="1">The sequence shown here is derived from an EMBL/GenBank/DDBJ whole genome shotgun (WGS) entry which is preliminary data.</text>
</comment>
<reference evidence="1 2" key="1">
    <citation type="submission" date="2017-11" db="EMBL/GenBank/DDBJ databases">
        <title>Genome sequencing of Prevotella intermedia KCOM 1653.</title>
        <authorList>
            <person name="Kook J.-K."/>
            <person name="Park S.-N."/>
            <person name="Lim Y.K."/>
        </authorList>
    </citation>
    <scope>NUCLEOTIDE SEQUENCE [LARGE SCALE GENOMIC DNA]</scope>
    <source>
        <strain evidence="1 2">KCOM 1653</strain>
    </source>
</reference>
<evidence type="ECO:0008006" key="3">
    <source>
        <dbReference type="Google" id="ProtNLM"/>
    </source>
</evidence>